<dbReference type="HOGENOM" id="CLU_022137_0_0_1"/>
<feature type="domain" description="Ubiquitin-like" evidence="2">
    <location>
        <begin position="583"/>
        <end position="665"/>
    </location>
</feature>
<feature type="compositionally biased region" description="Basic and acidic residues" evidence="1">
    <location>
        <begin position="102"/>
        <end position="115"/>
    </location>
</feature>
<dbReference type="GeneID" id="19156396"/>
<proteinExistence type="predicted"/>
<evidence type="ECO:0000313" key="3">
    <source>
        <dbReference type="EMBL" id="EXJ96368.1"/>
    </source>
</evidence>
<keyword evidence="4" id="KW-1185">Reference proteome</keyword>
<dbReference type="Proteomes" id="UP000019484">
    <property type="component" value="Unassembled WGS sequence"/>
</dbReference>
<dbReference type="PANTHER" id="PTHR23159">
    <property type="entry name" value="CENTROSOMAL PROTEIN 2"/>
    <property type="match status" value="1"/>
</dbReference>
<dbReference type="OrthoDB" id="3045089at2759"/>
<dbReference type="Pfam" id="PF22893">
    <property type="entry name" value="ULD_2"/>
    <property type="match status" value="1"/>
</dbReference>
<dbReference type="InterPro" id="IPR054464">
    <property type="entry name" value="ULD_fung"/>
</dbReference>
<feature type="compositionally biased region" description="Basic and acidic residues" evidence="1">
    <location>
        <begin position="21"/>
        <end position="33"/>
    </location>
</feature>
<dbReference type="PANTHER" id="PTHR23159:SF31">
    <property type="entry name" value="CENTROSOME-ASSOCIATED PROTEIN CEP250 ISOFORM X1"/>
    <property type="match status" value="1"/>
</dbReference>
<feature type="region of interest" description="Disordered" evidence="1">
    <location>
        <begin position="11"/>
        <end position="179"/>
    </location>
</feature>
<feature type="compositionally biased region" description="Polar residues" evidence="1">
    <location>
        <begin position="62"/>
        <end position="79"/>
    </location>
</feature>
<gene>
    <name evidence="3" type="ORF">A1O1_01494</name>
</gene>
<dbReference type="EMBL" id="AMWN01000001">
    <property type="protein sequence ID" value="EXJ96368.1"/>
    <property type="molecule type" value="Genomic_DNA"/>
</dbReference>
<evidence type="ECO:0000259" key="2">
    <source>
        <dbReference type="Pfam" id="PF22893"/>
    </source>
</evidence>
<dbReference type="STRING" id="1182541.W9YV54"/>
<feature type="compositionally biased region" description="Basic residues" evidence="1">
    <location>
        <begin position="695"/>
        <end position="704"/>
    </location>
</feature>
<dbReference type="RefSeq" id="XP_007720597.1">
    <property type="nucleotide sequence ID" value="XM_007722407.1"/>
</dbReference>
<dbReference type="eggNOG" id="ENOG502RZ22">
    <property type="taxonomic scope" value="Eukaryota"/>
</dbReference>
<evidence type="ECO:0000313" key="4">
    <source>
        <dbReference type="Proteomes" id="UP000019484"/>
    </source>
</evidence>
<evidence type="ECO:0000256" key="1">
    <source>
        <dbReference type="SAM" id="MobiDB-lite"/>
    </source>
</evidence>
<feature type="compositionally biased region" description="Polar residues" evidence="1">
    <location>
        <begin position="11"/>
        <end position="20"/>
    </location>
</feature>
<dbReference type="AlphaFoldDB" id="W9YV54"/>
<reference evidence="3 4" key="1">
    <citation type="submission" date="2013-03" db="EMBL/GenBank/DDBJ databases">
        <title>The Genome Sequence of Capronia coronata CBS 617.96.</title>
        <authorList>
            <consortium name="The Broad Institute Genomics Platform"/>
            <person name="Cuomo C."/>
            <person name="de Hoog S."/>
            <person name="Gorbushina A."/>
            <person name="Walker B."/>
            <person name="Young S.K."/>
            <person name="Zeng Q."/>
            <person name="Gargeya S."/>
            <person name="Fitzgerald M."/>
            <person name="Haas B."/>
            <person name="Abouelleil A."/>
            <person name="Allen A.W."/>
            <person name="Alvarado L."/>
            <person name="Arachchi H.M."/>
            <person name="Berlin A.M."/>
            <person name="Chapman S.B."/>
            <person name="Gainer-Dewar J."/>
            <person name="Goldberg J."/>
            <person name="Griggs A."/>
            <person name="Gujja S."/>
            <person name="Hansen M."/>
            <person name="Howarth C."/>
            <person name="Imamovic A."/>
            <person name="Ireland A."/>
            <person name="Larimer J."/>
            <person name="McCowan C."/>
            <person name="Murphy C."/>
            <person name="Pearson M."/>
            <person name="Poon T.W."/>
            <person name="Priest M."/>
            <person name="Roberts A."/>
            <person name="Saif S."/>
            <person name="Shea T."/>
            <person name="Sisk P."/>
            <person name="Sykes S."/>
            <person name="Wortman J."/>
            <person name="Nusbaum C."/>
            <person name="Birren B."/>
        </authorList>
    </citation>
    <scope>NUCLEOTIDE SEQUENCE [LARGE SCALE GENOMIC DNA]</scope>
    <source>
        <strain evidence="3 4">CBS 617.96</strain>
    </source>
</reference>
<name>W9YV54_9EURO</name>
<protein>
    <recommendedName>
        <fullName evidence="2">Ubiquitin-like domain-containing protein</fullName>
    </recommendedName>
</protein>
<feature type="compositionally biased region" description="Basic and acidic residues" evidence="1">
    <location>
        <begin position="130"/>
        <end position="143"/>
    </location>
</feature>
<organism evidence="3 4">
    <name type="scientific">Capronia coronata CBS 617.96</name>
    <dbReference type="NCBI Taxonomy" id="1182541"/>
    <lineage>
        <taxon>Eukaryota</taxon>
        <taxon>Fungi</taxon>
        <taxon>Dikarya</taxon>
        <taxon>Ascomycota</taxon>
        <taxon>Pezizomycotina</taxon>
        <taxon>Eurotiomycetes</taxon>
        <taxon>Chaetothyriomycetidae</taxon>
        <taxon>Chaetothyriales</taxon>
        <taxon>Herpotrichiellaceae</taxon>
        <taxon>Capronia</taxon>
    </lineage>
</organism>
<sequence>MGCVVYPGCSGNTDAATVSSTDRHSHTHIDITHVRSRSPSPNSGDDELHENGVQVSPAEISPQYSVIQPTQSQSGSSSHPGDFVTLEYPPELAEGDGSDLASRIDHRERVQHYDSRSSSTRRQPSRRQPARRETTRSRTRDLQDTSPTESGDSTEEFLARRDLGSGMPRPQSYYAHNGYPHSSSSGSYAYPAVPHSNQMIPLHPQPLAVPFPPPYPPMAAGQPVPYPPPHSGYGGGYGHPAASQVSAPYTSSPYGAPTVINYGPPPPGGYFPPQYPPQFPGQQYPPPFMQYHQQMPFPYMDYRMAPPVIPSPQPGSATASVDKFEVKKDADPEEMFKRFADLMKEERAQAELSKEAQAAEKAKADAARAEQESRIREQALRQAEDRAREDAIRAEEEKRIRDQALVQAAERARAEAEAAAARADQERAIREEAIRAAEAKARADAAALADRMAAEQRIRDEAKQEAIRAYEEQVRQVAEQAARDQQIRKEAADAALKAAAEEAAAKAAKAAAEKQIADEAAAAAKTAAEKEAAEAAAALKEEARKAQEEAQAKLKEAEEAAANAKAEAEEAAKKAAAATAPEKKAPVRFKDAIGRNYNFPWERCCRWRDMEGLINQAFAHIDGLAEHVANGRYDLIGPDKEIIMPNYWESTIEPDMHITMMMWPIPEPKEEEVPPPPPLDGDAILALDEELSSRKDKKGKKRKPGGLAAWMLGGPPARPSRSLKGEKKPDVVAKPQHGAAEQDACTVM</sequence>
<feature type="region of interest" description="Disordered" evidence="1">
    <location>
        <begin position="689"/>
        <end position="748"/>
    </location>
</feature>
<comment type="caution">
    <text evidence="3">The sequence shown here is derived from an EMBL/GenBank/DDBJ whole genome shotgun (WGS) entry which is preliminary data.</text>
</comment>
<feature type="region of interest" description="Disordered" evidence="1">
    <location>
        <begin position="352"/>
        <end position="394"/>
    </location>
</feature>
<feature type="compositionally biased region" description="Basic and acidic residues" evidence="1">
    <location>
        <begin position="539"/>
        <end position="558"/>
    </location>
</feature>
<feature type="region of interest" description="Disordered" evidence="1">
    <location>
        <begin position="539"/>
        <end position="568"/>
    </location>
</feature>
<accession>W9YV54</accession>